<evidence type="ECO:0000313" key="5">
    <source>
        <dbReference type="Proteomes" id="UP000530514"/>
    </source>
</evidence>
<evidence type="ECO:0000256" key="2">
    <source>
        <dbReference type="ARBA" id="ARBA00023239"/>
    </source>
</evidence>
<dbReference type="InterPro" id="IPR002762">
    <property type="entry name" value="CbiX-like"/>
</dbReference>
<dbReference type="AlphaFoldDB" id="A0A7W1XCN5"/>
<evidence type="ECO:0000313" key="4">
    <source>
        <dbReference type="EMBL" id="MBA4544102.1"/>
    </source>
</evidence>
<proteinExistence type="predicted"/>
<dbReference type="PANTHER" id="PTHR33542">
    <property type="entry name" value="SIROHYDROCHLORIN FERROCHELATASE, CHLOROPLASTIC"/>
    <property type="match status" value="1"/>
</dbReference>
<dbReference type="InterPro" id="IPR050963">
    <property type="entry name" value="Sirohydro_Cobaltochel/CbiX"/>
</dbReference>
<evidence type="ECO:0000256" key="3">
    <source>
        <dbReference type="SAM" id="MobiDB-lite"/>
    </source>
</evidence>
<dbReference type="Proteomes" id="UP000530514">
    <property type="component" value="Unassembled WGS sequence"/>
</dbReference>
<dbReference type="PANTHER" id="PTHR33542:SF3">
    <property type="entry name" value="SIROHYDROCHLORIN FERROCHELATASE, CHLOROPLASTIC"/>
    <property type="match status" value="1"/>
</dbReference>
<dbReference type="GO" id="GO:0046872">
    <property type="term" value="F:metal ion binding"/>
    <property type="evidence" value="ECO:0007669"/>
    <property type="project" value="UniProtKB-KW"/>
</dbReference>
<dbReference type="SUPFAM" id="SSF53800">
    <property type="entry name" value="Chelatase"/>
    <property type="match status" value="1"/>
</dbReference>
<feature type="region of interest" description="Disordered" evidence="3">
    <location>
        <begin position="262"/>
        <end position="295"/>
    </location>
</feature>
<dbReference type="RefSeq" id="WP_052154298.1">
    <property type="nucleotide sequence ID" value="NZ_JACEIP010000028.1"/>
</dbReference>
<dbReference type="GO" id="GO:0016829">
    <property type="term" value="F:lyase activity"/>
    <property type="evidence" value="ECO:0007669"/>
    <property type="project" value="UniProtKB-KW"/>
</dbReference>
<keyword evidence="1" id="KW-0479">Metal-binding</keyword>
<keyword evidence="2" id="KW-0456">Lyase</keyword>
<reference evidence="4 5" key="1">
    <citation type="submission" date="2020-07" db="EMBL/GenBank/DDBJ databases">
        <authorList>
            <person name="Feng H."/>
        </authorList>
    </citation>
    <scope>NUCLEOTIDE SEQUENCE [LARGE SCALE GENOMIC DNA]</scope>
    <source>
        <strain evidence="5">s-11</strain>
    </source>
</reference>
<protein>
    <submittedName>
        <fullName evidence="4">Sirohydrochlorin chelatase</fullName>
    </submittedName>
</protein>
<comment type="caution">
    <text evidence="4">The sequence shown here is derived from an EMBL/GenBank/DDBJ whole genome shotgun (WGS) entry which is preliminary data.</text>
</comment>
<accession>A0A7W1XCN5</accession>
<keyword evidence="5" id="KW-1185">Reference proteome</keyword>
<sequence length="295" mass="33490">MNAILFVGHGSRDPEGNKELLRFTEKLSRVVDAPVKETCFLELASPDIPQGIQRCVEQGANRITLIPVMLFAAGHAKIHIPLAIQEAQEQYPGVQFRYGRPIEVDEAVLDLLEQRVADINPGVREETAILLVGRGSSDLYANSDLYKIARMFWEKNRYRWVEVSFIGVTEPLFAEGLERCIRLGAKRIVTLPYFLFTGVLIKRMRAILNEYEWRHPEIEFHMGAYLGFDEGLIPIVQKRVSEVRQGEGVAWKALAEKAIADGHDHHHHHHHHDCGHHDHTAAHGTSHQAVRSKRS</sequence>
<dbReference type="EMBL" id="JACEIP010000028">
    <property type="protein sequence ID" value="MBA4544102.1"/>
    <property type="molecule type" value="Genomic_DNA"/>
</dbReference>
<organism evidence="4 5">
    <name type="scientific">Thermoactinomyces daqus</name>
    <dbReference type="NCBI Taxonomy" id="1329516"/>
    <lineage>
        <taxon>Bacteria</taxon>
        <taxon>Bacillati</taxon>
        <taxon>Bacillota</taxon>
        <taxon>Bacilli</taxon>
        <taxon>Bacillales</taxon>
        <taxon>Thermoactinomycetaceae</taxon>
        <taxon>Thermoactinomyces</taxon>
    </lineage>
</organism>
<gene>
    <name evidence="4" type="ORF">H1164_14550</name>
</gene>
<feature type="compositionally biased region" description="Basic residues" evidence="3">
    <location>
        <begin position="265"/>
        <end position="274"/>
    </location>
</feature>
<dbReference type="Pfam" id="PF01903">
    <property type="entry name" value="CbiX"/>
    <property type="match status" value="2"/>
</dbReference>
<name>A0A7W1XCN5_9BACL</name>
<dbReference type="Gene3D" id="3.40.50.1400">
    <property type="match status" value="2"/>
</dbReference>
<dbReference type="CDD" id="cd03416">
    <property type="entry name" value="CbiX_SirB_N"/>
    <property type="match status" value="1"/>
</dbReference>
<dbReference type="OrthoDB" id="9797895at2"/>
<dbReference type="CDD" id="cd03414">
    <property type="entry name" value="CbiX_SirB_C"/>
    <property type="match status" value="1"/>
</dbReference>
<evidence type="ECO:0000256" key="1">
    <source>
        <dbReference type="ARBA" id="ARBA00022723"/>
    </source>
</evidence>